<protein>
    <submittedName>
        <fullName evidence="1">Uncharacterized protein</fullName>
    </submittedName>
</protein>
<dbReference type="AlphaFoldDB" id="A0A3P7P7E6"/>
<organism evidence="1 2">
    <name type="scientific">Dibothriocephalus latus</name>
    <name type="common">Fish tapeworm</name>
    <name type="synonym">Diphyllobothrium latum</name>
    <dbReference type="NCBI Taxonomy" id="60516"/>
    <lineage>
        <taxon>Eukaryota</taxon>
        <taxon>Metazoa</taxon>
        <taxon>Spiralia</taxon>
        <taxon>Lophotrochozoa</taxon>
        <taxon>Platyhelminthes</taxon>
        <taxon>Cestoda</taxon>
        <taxon>Eucestoda</taxon>
        <taxon>Diphyllobothriidea</taxon>
        <taxon>Diphyllobothriidae</taxon>
        <taxon>Dibothriocephalus</taxon>
    </lineage>
</organism>
<proteinExistence type="predicted"/>
<gene>
    <name evidence="1" type="ORF">DILT_LOCUS19449</name>
</gene>
<accession>A0A3P7P7E6</accession>
<reference evidence="1 2" key="1">
    <citation type="submission" date="2018-11" db="EMBL/GenBank/DDBJ databases">
        <authorList>
            <consortium name="Pathogen Informatics"/>
        </authorList>
    </citation>
    <scope>NUCLEOTIDE SEQUENCE [LARGE SCALE GENOMIC DNA]</scope>
</reference>
<sequence>MCILRTVLKRKRRMMPMPRRAKTSNSFCCLRIGSSSSG</sequence>
<evidence type="ECO:0000313" key="2">
    <source>
        <dbReference type="Proteomes" id="UP000281553"/>
    </source>
</evidence>
<dbReference type="EMBL" id="UYRU01113269">
    <property type="protein sequence ID" value="VDN44828.1"/>
    <property type="molecule type" value="Genomic_DNA"/>
</dbReference>
<keyword evidence="2" id="KW-1185">Reference proteome</keyword>
<dbReference type="Proteomes" id="UP000281553">
    <property type="component" value="Unassembled WGS sequence"/>
</dbReference>
<name>A0A3P7P7E6_DIBLA</name>
<evidence type="ECO:0000313" key="1">
    <source>
        <dbReference type="EMBL" id="VDN44828.1"/>
    </source>
</evidence>